<gene>
    <name evidence="1" type="ORF">VNO77_19102</name>
</gene>
<sequence length="150" mass="16512">MKKKFISNKDIVEVVLAQRLRGGKVSVCKDLFLSLKPSRKDRYDFGEGNEDDNFSGTLLLGKPTCIVLEQEPFLDPGLKLILLDPCDNTGNMVVPGHTMVVNHLTSQFMVSVTRGVTIITTGASLNVGNVSWRSDLCHTGRETSLYLALD</sequence>
<proteinExistence type="predicted"/>
<keyword evidence="2" id="KW-1185">Reference proteome</keyword>
<accession>A0AAN9LM57</accession>
<dbReference type="EMBL" id="JAYMYQ010000004">
    <property type="protein sequence ID" value="KAK7338491.1"/>
    <property type="molecule type" value="Genomic_DNA"/>
</dbReference>
<organism evidence="1 2">
    <name type="scientific">Canavalia gladiata</name>
    <name type="common">Sword bean</name>
    <name type="synonym">Dolichos gladiatus</name>
    <dbReference type="NCBI Taxonomy" id="3824"/>
    <lineage>
        <taxon>Eukaryota</taxon>
        <taxon>Viridiplantae</taxon>
        <taxon>Streptophyta</taxon>
        <taxon>Embryophyta</taxon>
        <taxon>Tracheophyta</taxon>
        <taxon>Spermatophyta</taxon>
        <taxon>Magnoliopsida</taxon>
        <taxon>eudicotyledons</taxon>
        <taxon>Gunneridae</taxon>
        <taxon>Pentapetalae</taxon>
        <taxon>rosids</taxon>
        <taxon>fabids</taxon>
        <taxon>Fabales</taxon>
        <taxon>Fabaceae</taxon>
        <taxon>Papilionoideae</taxon>
        <taxon>50 kb inversion clade</taxon>
        <taxon>NPAAA clade</taxon>
        <taxon>indigoferoid/millettioid clade</taxon>
        <taxon>Phaseoleae</taxon>
        <taxon>Canavalia</taxon>
    </lineage>
</organism>
<dbReference type="AlphaFoldDB" id="A0AAN9LM57"/>
<evidence type="ECO:0000313" key="2">
    <source>
        <dbReference type="Proteomes" id="UP001367508"/>
    </source>
</evidence>
<reference evidence="1 2" key="1">
    <citation type="submission" date="2024-01" db="EMBL/GenBank/DDBJ databases">
        <title>The genomes of 5 underutilized Papilionoideae crops provide insights into root nodulation and disease resistanc.</title>
        <authorList>
            <person name="Jiang F."/>
        </authorList>
    </citation>
    <scope>NUCLEOTIDE SEQUENCE [LARGE SCALE GENOMIC DNA]</scope>
    <source>
        <strain evidence="1">LVBAO_FW01</strain>
        <tissue evidence="1">Leaves</tissue>
    </source>
</reference>
<name>A0AAN9LM57_CANGL</name>
<protein>
    <submittedName>
        <fullName evidence="1">Uncharacterized protein</fullName>
    </submittedName>
</protein>
<dbReference type="Proteomes" id="UP001367508">
    <property type="component" value="Unassembled WGS sequence"/>
</dbReference>
<comment type="caution">
    <text evidence="1">The sequence shown here is derived from an EMBL/GenBank/DDBJ whole genome shotgun (WGS) entry which is preliminary data.</text>
</comment>
<evidence type="ECO:0000313" key="1">
    <source>
        <dbReference type="EMBL" id="KAK7338491.1"/>
    </source>
</evidence>